<evidence type="ECO:0000313" key="24">
    <source>
        <dbReference type="EMBL" id="TDM14939.1"/>
    </source>
</evidence>
<evidence type="ECO:0000256" key="21">
    <source>
        <dbReference type="RuleBase" id="RU000356"/>
    </source>
</evidence>
<dbReference type="GO" id="GO:0071949">
    <property type="term" value="F:FAD binding"/>
    <property type="evidence" value="ECO:0007669"/>
    <property type="project" value="TreeGrafter"/>
</dbReference>
<evidence type="ECO:0000256" key="5">
    <source>
        <dbReference type="ARBA" id="ARBA00012229"/>
    </source>
</evidence>
<comment type="caution">
    <text evidence="24">The sequence shown here is derived from an EMBL/GenBank/DDBJ whole genome shotgun (WGS) entry which is preliminary data.</text>
</comment>
<dbReference type="Gene3D" id="1.10.490.10">
    <property type="entry name" value="Globins"/>
    <property type="match status" value="1"/>
</dbReference>
<evidence type="ECO:0000256" key="14">
    <source>
        <dbReference type="ARBA" id="ARBA00023004"/>
    </source>
</evidence>
<dbReference type="Pfam" id="PF00042">
    <property type="entry name" value="Globin"/>
    <property type="match status" value="1"/>
</dbReference>
<keyword evidence="11" id="KW-0274">FAD</keyword>
<keyword evidence="12" id="KW-0521">NADP</keyword>
<keyword evidence="21" id="KW-0813">Transport</keyword>
<protein>
    <recommendedName>
        <fullName evidence="6">Flavohemoprotein</fullName>
        <ecNumber evidence="5">1.14.12.17</ecNumber>
    </recommendedName>
    <alternativeName>
        <fullName evidence="17">Flavohemoglobin</fullName>
    </alternativeName>
    <alternativeName>
        <fullName evidence="16">Hemoglobin-like protein</fullName>
    </alternativeName>
    <alternativeName>
        <fullName evidence="18">Nitric oxide dioxygenase</fullName>
    </alternativeName>
</protein>
<comment type="catalytic activity">
    <reaction evidence="20">
        <text>2 nitric oxide + NADPH + 2 O2 = 2 nitrate + NADP(+) + H(+)</text>
        <dbReference type="Rhea" id="RHEA:19465"/>
        <dbReference type="ChEBI" id="CHEBI:15378"/>
        <dbReference type="ChEBI" id="CHEBI:15379"/>
        <dbReference type="ChEBI" id="CHEBI:16480"/>
        <dbReference type="ChEBI" id="CHEBI:17632"/>
        <dbReference type="ChEBI" id="CHEBI:57783"/>
        <dbReference type="ChEBI" id="CHEBI:58349"/>
        <dbReference type="EC" id="1.14.12.17"/>
    </reaction>
</comment>
<dbReference type="PROSITE" id="PS51384">
    <property type="entry name" value="FAD_FR"/>
    <property type="match status" value="1"/>
</dbReference>
<evidence type="ECO:0000256" key="20">
    <source>
        <dbReference type="ARBA" id="ARBA00049433"/>
    </source>
</evidence>
<evidence type="ECO:0000256" key="16">
    <source>
        <dbReference type="ARBA" id="ARBA00030024"/>
    </source>
</evidence>
<organism evidence="24 25">
    <name type="scientific">Macrococcus bovicus</name>
    <dbReference type="NCBI Taxonomy" id="69968"/>
    <lineage>
        <taxon>Bacteria</taxon>
        <taxon>Bacillati</taxon>
        <taxon>Bacillota</taxon>
        <taxon>Bacilli</taxon>
        <taxon>Bacillales</taxon>
        <taxon>Staphylococcaceae</taxon>
        <taxon>Macrococcus</taxon>
    </lineage>
</organism>
<dbReference type="RefSeq" id="WP_133451133.1">
    <property type="nucleotide sequence ID" value="NZ_SCWF01000002.1"/>
</dbReference>
<evidence type="ECO:0000256" key="2">
    <source>
        <dbReference type="ARBA" id="ARBA00001974"/>
    </source>
</evidence>
<keyword evidence="15" id="KW-0520">NAD</keyword>
<dbReference type="Pfam" id="PF00970">
    <property type="entry name" value="FAD_binding_6"/>
    <property type="match status" value="1"/>
</dbReference>
<evidence type="ECO:0000256" key="3">
    <source>
        <dbReference type="ARBA" id="ARBA00006401"/>
    </source>
</evidence>
<dbReference type="PANTHER" id="PTHR43396">
    <property type="entry name" value="FLAVOHEMOPROTEIN"/>
    <property type="match status" value="1"/>
</dbReference>
<comment type="cofactor">
    <cofactor evidence="1">
        <name>heme b</name>
        <dbReference type="ChEBI" id="CHEBI:60344"/>
    </cofactor>
</comment>
<evidence type="ECO:0000256" key="12">
    <source>
        <dbReference type="ARBA" id="ARBA00022857"/>
    </source>
</evidence>
<dbReference type="InterPro" id="IPR012292">
    <property type="entry name" value="Globin/Proto"/>
</dbReference>
<evidence type="ECO:0000256" key="13">
    <source>
        <dbReference type="ARBA" id="ARBA00023002"/>
    </source>
</evidence>
<evidence type="ECO:0000256" key="11">
    <source>
        <dbReference type="ARBA" id="ARBA00022827"/>
    </source>
</evidence>
<dbReference type="OrthoDB" id="9801223at2"/>
<comment type="cofactor">
    <cofactor evidence="2">
        <name>FAD</name>
        <dbReference type="ChEBI" id="CHEBI:57692"/>
    </cofactor>
</comment>
<dbReference type="InterPro" id="IPR017938">
    <property type="entry name" value="Riboflavin_synthase-like_b-brl"/>
</dbReference>
<dbReference type="EMBL" id="SCWF01000002">
    <property type="protein sequence ID" value="TDM14939.1"/>
    <property type="molecule type" value="Genomic_DNA"/>
</dbReference>
<comment type="similarity">
    <text evidence="4">Belongs to the globin family. Two-domain flavohemoproteins subfamily.</text>
</comment>
<evidence type="ECO:0000256" key="10">
    <source>
        <dbReference type="ARBA" id="ARBA00022723"/>
    </source>
</evidence>
<dbReference type="SUPFAM" id="SSF52343">
    <property type="entry name" value="Ferredoxin reductase-like, C-terminal NADP-linked domain"/>
    <property type="match status" value="1"/>
</dbReference>
<keyword evidence="25" id="KW-1185">Reference proteome</keyword>
<dbReference type="InterPro" id="IPR000971">
    <property type="entry name" value="Globin"/>
</dbReference>
<feature type="domain" description="FAD-binding FR-type" evidence="23">
    <location>
        <begin position="147"/>
        <end position="256"/>
    </location>
</feature>
<evidence type="ECO:0000313" key="25">
    <source>
        <dbReference type="Proteomes" id="UP000294843"/>
    </source>
</evidence>
<dbReference type="GO" id="GO:0046210">
    <property type="term" value="P:nitric oxide catabolic process"/>
    <property type="evidence" value="ECO:0007669"/>
    <property type="project" value="TreeGrafter"/>
</dbReference>
<name>A0A4R6C289_9STAP</name>
<dbReference type="Gene3D" id="2.40.30.10">
    <property type="entry name" value="Translation factors"/>
    <property type="match status" value="1"/>
</dbReference>
<dbReference type="GO" id="GO:0071500">
    <property type="term" value="P:cellular response to nitrosative stress"/>
    <property type="evidence" value="ECO:0007669"/>
    <property type="project" value="TreeGrafter"/>
</dbReference>
<dbReference type="GO" id="GO:0019825">
    <property type="term" value="F:oxygen binding"/>
    <property type="evidence" value="ECO:0007669"/>
    <property type="project" value="InterPro"/>
</dbReference>
<dbReference type="PRINTS" id="PR00409">
    <property type="entry name" value="PHDIOXRDTASE"/>
</dbReference>
<evidence type="ECO:0000256" key="15">
    <source>
        <dbReference type="ARBA" id="ARBA00023027"/>
    </source>
</evidence>
<dbReference type="EC" id="1.14.12.17" evidence="5"/>
<dbReference type="CDD" id="cd14777">
    <property type="entry name" value="Yhb1-globin-like"/>
    <property type="match status" value="1"/>
</dbReference>
<keyword evidence="7 21" id="KW-0349">Heme</keyword>
<dbReference type="SUPFAM" id="SSF46458">
    <property type="entry name" value="Globin-like"/>
    <property type="match status" value="1"/>
</dbReference>
<dbReference type="GO" id="GO:0008941">
    <property type="term" value="F:nitric oxide dioxygenase NAD(P)H activity"/>
    <property type="evidence" value="ECO:0007669"/>
    <property type="project" value="UniProtKB-EC"/>
</dbReference>
<dbReference type="InterPro" id="IPR008333">
    <property type="entry name" value="Cbr1-like_FAD-bd_dom"/>
</dbReference>
<evidence type="ECO:0000256" key="7">
    <source>
        <dbReference type="ARBA" id="ARBA00022617"/>
    </source>
</evidence>
<dbReference type="Proteomes" id="UP000294843">
    <property type="component" value="Unassembled WGS sequence"/>
</dbReference>
<dbReference type="Pfam" id="PF00175">
    <property type="entry name" value="NAD_binding_1"/>
    <property type="match status" value="1"/>
</dbReference>
<evidence type="ECO:0000259" key="22">
    <source>
        <dbReference type="PROSITE" id="PS01033"/>
    </source>
</evidence>
<proteinExistence type="inferred from homology"/>
<dbReference type="GO" id="GO:0046872">
    <property type="term" value="F:metal ion binding"/>
    <property type="evidence" value="ECO:0007669"/>
    <property type="project" value="UniProtKB-KW"/>
</dbReference>
<evidence type="ECO:0000259" key="23">
    <source>
        <dbReference type="PROSITE" id="PS51384"/>
    </source>
</evidence>
<keyword evidence="14" id="KW-0408">Iron</keyword>
<dbReference type="AlphaFoldDB" id="A0A4R6C289"/>
<keyword evidence="10" id="KW-0479">Metal-binding</keyword>
<dbReference type="PANTHER" id="PTHR43396:SF3">
    <property type="entry name" value="FLAVOHEMOPROTEIN"/>
    <property type="match status" value="1"/>
</dbReference>
<dbReference type="InterPro" id="IPR017927">
    <property type="entry name" value="FAD-bd_FR_type"/>
</dbReference>
<sequence>MLSQETREIIKATVPVLEQHGTEITSVFYAHMFEEHPELLNVFNKTNQKLGRQQTALAQTVLAAAKHIDHLEAIIPNVNQIAHKHRALEIKPEHYPIVGENLIYAIKKVLGEAATPEIINAWTEAYSVIADVFIQMEAALYKEAEWQGFKPFKVVRVKDESAHIKSFVVEPVDGTQLKPVVAGQYITVKVHPEGDSNDMLRHYSICHTDVSQGLEFAVKRDVQGDVKGAVSNYLHDRVKEGDEILLSAPAGEFVVADTDRPLAFISGGVGMTPLMAMLHAQAAEGKDIKFIHSAYNRDEVAFKDEITSFHHKGNVQFYFNYSENAGRLSKEKLEKILTGEEEIYMCGSVGFMESLLAILDDMGVSRDHVHFEPFGPKMSITA</sequence>
<dbReference type="FunFam" id="2.40.30.10:FF:000034">
    <property type="entry name" value="Flavohemoprotein"/>
    <property type="match status" value="1"/>
</dbReference>
<evidence type="ECO:0000256" key="18">
    <source>
        <dbReference type="ARBA" id="ARBA00033187"/>
    </source>
</evidence>
<dbReference type="InterPro" id="IPR009050">
    <property type="entry name" value="Globin-like_sf"/>
</dbReference>
<evidence type="ECO:0000256" key="8">
    <source>
        <dbReference type="ARBA" id="ARBA00022621"/>
    </source>
</evidence>
<dbReference type="PROSITE" id="PS01033">
    <property type="entry name" value="GLOBIN"/>
    <property type="match status" value="1"/>
</dbReference>
<dbReference type="InterPro" id="IPR001433">
    <property type="entry name" value="OxRdtase_FAD/NAD-bd"/>
</dbReference>
<reference evidence="24 25" key="1">
    <citation type="submission" date="2019-01" db="EMBL/GenBank/DDBJ databases">
        <title>Draft genome sequences of the type strains of six Macrococcus species.</title>
        <authorList>
            <person name="Mazhar S."/>
            <person name="Altermann E."/>
            <person name="Hill C."/>
            <person name="Mcauliffe O."/>
        </authorList>
    </citation>
    <scope>NUCLEOTIDE SEQUENCE [LARGE SCALE GENOMIC DNA]</scope>
    <source>
        <strain evidence="24 25">ATCC 51825</strain>
    </source>
</reference>
<evidence type="ECO:0000256" key="1">
    <source>
        <dbReference type="ARBA" id="ARBA00001970"/>
    </source>
</evidence>
<keyword evidence="13" id="KW-0560">Oxidoreductase</keyword>
<dbReference type="InterPro" id="IPR039261">
    <property type="entry name" value="FNR_nucleotide-bd"/>
</dbReference>
<feature type="domain" description="Globin" evidence="22">
    <location>
        <begin position="1"/>
        <end position="138"/>
    </location>
</feature>
<comment type="similarity">
    <text evidence="3">In the C-terminal section; belongs to the flavoprotein pyridine nucleotide cytochrome reductase family.</text>
</comment>
<evidence type="ECO:0000256" key="6">
    <source>
        <dbReference type="ARBA" id="ARBA00014637"/>
    </source>
</evidence>
<dbReference type="SUPFAM" id="SSF63380">
    <property type="entry name" value="Riboflavin synthase domain-like"/>
    <property type="match status" value="1"/>
</dbReference>
<evidence type="ECO:0000256" key="4">
    <source>
        <dbReference type="ARBA" id="ARBA00008414"/>
    </source>
</evidence>
<dbReference type="Gene3D" id="3.40.50.80">
    <property type="entry name" value="Nucleotide-binding domain of ferredoxin-NADP reductase (FNR) module"/>
    <property type="match status" value="1"/>
</dbReference>
<dbReference type="GO" id="GO:0020037">
    <property type="term" value="F:heme binding"/>
    <property type="evidence" value="ECO:0007669"/>
    <property type="project" value="InterPro"/>
</dbReference>
<evidence type="ECO:0000256" key="17">
    <source>
        <dbReference type="ARBA" id="ARBA00030929"/>
    </source>
</evidence>
<accession>A0A4R6C289</accession>
<keyword evidence="9" id="KW-0285">Flavoprotein</keyword>
<dbReference type="FunFam" id="1.10.490.10:FF:000003">
    <property type="entry name" value="Flavohemoprotein"/>
    <property type="match status" value="1"/>
</dbReference>
<evidence type="ECO:0000256" key="19">
    <source>
        <dbReference type="ARBA" id="ARBA00048649"/>
    </source>
</evidence>
<gene>
    <name evidence="24" type="ORF">ERX55_03095</name>
</gene>
<comment type="catalytic activity">
    <reaction evidence="19">
        <text>2 nitric oxide + NADH + 2 O2 = 2 nitrate + NAD(+) + H(+)</text>
        <dbReference type="Rhea" id="RHEA:19469"/>
        <dbReference type="ChEBI" id="CHEBI:15378"/>
        <dbReference type="ChEBI" id="CHEBI:15379"/>
        <dbReference type="ChEBI" id="CHEBI:16480"/>
        <dbReference type="ChEBI" id="CHEBI:17632"/>
        <dbReference type="ChEBI" id="CHEBI:57540"/>
        <dbReference type="ChEBI" id="CHEBI:57945"/>
        <dbReference type="EC" id="1.14.12.17"/>
    </reaction>
</comment>
<dbReference type="CDD" id="cd06184">
    <property type="entry name" value="flavohem_like_fad_nad_binding"/>
    <property type="match status" value="1"/>
</dbReference>
<keyword evidence="8 21" id="KW-0561">Oxygen transport</keyword>
<dbReference type="GO" id="GO:0005344">
    <property type="term" value="F:oxygen carrier activity"/>
    <property type="evidence" value="ECO:0007669"/>
    <property type="project" value="UniProtKB-KW"/>
</dbReference>
<evidence type="ECO:0000256" key="9">
    <source>
        <dbReference type="ARBA" id="ARBA00022630"/>
    </source>
</evidence>